<gene>
    <name evidence="3" type="ORF">H9742_02390</name>
</gene>
<evidence type="ECO:0000313" key="4">
    <source>
        <dbReference type="Proteomes" id="UP000824265"/>
    </source>
</evidence>
<dbReference type="InterPro" id="IPR001509">
    <property type="entry name" value="Epimerase_deHydtase"/>
</dbReference>
<comment type="caution">
    <text evidence="3">The sequence shown here is derived from an EMBL/GenBank/DDBJ whole genome shotgun (WGS) entry which is preliminary data.</text>
</comment>
<dbReference type="PANTHER" id="PTHR43000">
    <property type="entry name" value="DTDP-D-GLUCOSE 4,6-DEHYDRATASE-RELATED"/>
    <property type="match status" value="1"/>
</dbReference>
<dbReference type="Pfam" id="PF01370">
    <property type="entry name" value="Epimerase"/>
    <property type="match status" value="1"/>
</dbReference>
<organism evidence="3 4">
    <name type="scientific">Candidatus Acetatifactor stercoripullorum</name>
    <dbReference type="NCBI Taxonomy" id="2838414"/>
    <lineage>
        <taxon>Bacteria</taxon>
        <taxon>Bacillati</taxon>
        <taxon>Bacillota</taxon>
        <taxon>Clostridia</taxon>
        <taxon>Lachnospirales</taxon>
        <taxon>Lachnospiraceae</taxon>
        <taxon>Acetatifactor</taxon>
    </lineage>
</organism>
<proteinExistence type="inferred from homology"/>
<dbReference type="SUPFAM" id="SSF51735">
    <property type="entry name" value="NAD(P)-binding Rossmann-fold domains"/>
    <property type="match status" value="1"/>
</dbReference>
<comment type="similarity">
    <text evidence="1">Belongs to the NAD(P)-dependent epimerase/dehydratase family.</text>
</comment>
<name>A0A9D1UAR6_9FIRM</name>
<reference evidence="3" key="1">
    <citation type="journal article" date="2021" name="PeerJ">
        <title>Extensive microbial diversity within the chicken gut microbiome revealed by metagenomics and culture.</title>
        <authorList>
            <person name="Gilroy R."/>
            <person name="Ravi A."/>
            <person name="Getino M."/>
            <person name="Pursley I."/>
            <person name="Horton D.L."/>
            <person name="Alikhan N.F."/>
            <person name="Baker D."/>
            <person name="Gharbi K."/>
            <person name="Hall N."/>
            <person name="Watson M."/>
            <person name="Adriaenssens E.M."/>
            <person name="Foster-Nyarko E."/>
            <person name="Jarju S."/>
            <person name="Secka A."/>
            <person name="Antonio M."/>
            <person name="Oren A."/>
            <person name="Chaudhuri R.R."/>
            <person name="La Ragione R."/>
            <person name="Hildebrand F."/>
            <person name="Pallen M.J."/>
        </authorList>
    </citation>
    <scope>NUCLEOTIDE SEQUENCE</scope>
    <source>
        <strain evidence="3">CHK195-6426</strain>
    </source>
</reference>
<reference evidence="3" key="2">
    <citation type="submission" date="2021-04" db="EMBL/GenBank/DDBJ databases">
        <authorList>
            <person name="Gilroy R."/>
        </authorList>
    </citation>
    <scope>NUCLEOTIDE SEQUENCE</scope>
    <source>
        <strain evidence="3">CHK195-6426</strain>
    </source>
</reference>
<dbReference type="EMBL" id="DXGH01000010">
    <property type="protein sequence ID" value="HIW80368.1"/>
    <property type="molecule type" value="Genomic_DNA"/>
</dbReference>
<dbReference type="Gene3D" id="3.40.50.720">
    <property type="entry name" value="NAD(P)-binding Rossmann-like Domain"/>
    <property type="match status" value="1"/>
</dbReference>
<evidence type="ECO:0000259" key="2">
    <source>
        <dbReference type="Pfam" id="PF01370"/>
    </source>
</evidence>
<evidence type="ECO:0000256" key="1">
    <source>
        <dbReference type="ARBA" id="ARBA00007637"/>
    </source>
</evidence>
<dbReference type="AlphaFoldDB" id="A0A9D1UAR6"/>
<feature type="domain" description="NAD-dependent epimerase/dehydratase" evidence="2">
    <location>
        <begin position="4"/>
        <end position="214"/>
    </location>
</feature>
<protein>
    <submittedName>
        <fullName evidence="3">NAD(P)-dependent oxidoreductase</fullName>
    </submittedName>
</protein>
<accession>A0A9D1UAR6</accession>
<dbReference type="InterPro" id="IPR036291">
    <property type="entry name" value="NAD(P)-bd_dom_sf"/>
</dbReference>
<dbReference type="Proteomes" id="UP000824265">
    <property type="component" value="Unassembled WGS sequence"/>
</dbReference>
<evidence type="ECO:0000313" key="3">
    <source>
        <dbReference type="EMBL" id="HIW80368.1"/>
    </source>
</evidence>
<sequence>MKKILITGATGFVGRNVKEYLEQHNREYQIYAPSSKELDCLDEVCVGKFLKEHHFDYVLHFAVYGDGIDHSKDGTRILDYNLRIFLNFYKNAEFFGKMYYTGSGAEYDKRRDIASVTEEEIGSAIPVDAYGLMKYTVGQLIEQSKNIYNFRIFGIFGKYEYYPAKFISNVCCKAIKGLPLTMRQNVYFDYLWVDDFCRMVAYFLHHDPEFHTYNMVSGRRVSLMEICETVLRISGRKLPVYVCREGLANEYTASNERLLKEYADCAITPLEQAVGELYQWYAQREEKIDLYKLLY</sequence>